<feature type="domain" description="AbiEi antitoxin N-terminal" evidence="1">
    <location>
        <begin position="10"/>
        <end position="53"/>
    </location>
</feature>
<dbReference type="EMBL" id="OJIN01000235">
    <property type="protein sequence ID" value="SPD76334.1"/>
    <property type="molecule type" value="Genomic_DNA"/>
</dbReference>
<name>A0A445N3R4_9BACT</name>
<accession>A0A445N3R4</accession>
<dbReference type="AlphaFoldDB" id="A0A445N3R4"/>
<proteinExistence type="predicted"/>
<dbReference type="InterPro" id="IPR025159">
    <property type="entry name" value="AbiEi_N"/>
</dbReference>
<evidence type="ECO:0000259" key="1">
    <source>
        <dbReference type="Pfam" id="PF13338"/>
    </source>
</evidence>
<reference evidence="2" key="1">
    <citation type="submission" date="2018-01" db="EMBL/GenBank/DDBJ databases">
        <authorList>
            <person name="Regsiter A."/>
            <person name="William W."/>
        </authorList>
    </citation>
    <scope>NUCLEOTIDE SEQUENCE</scope>
    <source>
        <strain evidence="2">TRIP AH-1</strain>
    </source>
</reference>
<evidence type="ECO:0000313" key="2">
    <source>
        <dbReference type="EMBL" id="SPD76334.1"/>
    </source>
</evidence>
<organism evidence="2">
    <name type="scientific">uncultured Desulfobacterium sp</name>
    <dbReference type="NCBI Taxonomy" id="201089"/>
    <lineage>
        <taxon>Bacteria</taxon>
        <taxon>Pseudomonadati</taxon>
        <taxon>Thermodesulfobacteriota</taxon>
        <taxon>Desulfobacteria</taxon>
        <taxon>Desulfobacterales</taxon>
        <taxon>Desulfobacteriaceae</taxon>
        <taxon>Desulfobacterium</taxon>
        <taxon>environmental samples</taxon>
    </lineage>
</organism>
<gene>
    <name evidence="2" type="ORF">PITCH_A890043</name>
</gene>
<dbReference type="Pfam" id="PF13338">
    <property type="entry name" value="AbiEi_4"/>
    <property type="match status" value="1"/>
</dbReference>
<protein>
    <recommendedName>
        <fullName evidence="1">AbiEi antitoxin N-terminal domain-containing protein</fullName>
    </recommendedName>
</protein>
<sequence length="200" mass="23247">MKPFELKNIKKFYFGYEDIARSLGISAASAKVTASRYVRQGILLRIKKNMYVLKEAWHAAGQENIFLIANMGQVPSYISLMTALEYYEITTQVQRDFFESVAIKRTKEIHIEKCVFRYIKIRAELYNGFKKEKGFFIATPEKALLDAFYLMSYGRYSLDVAALDATKLNMKELVRLSRPFPLKTKTLLKRYGYLETTRAV</sequence>